<dbReference type="InterPro" id="IPR035906">
    <property type="entry name" value="MetI-like_sf"/>
</dbReference>
<dbReference type="InterPro" id="IPR000515">
    <property type="entry name" value="MetI-like"/>
</dbReference>
<dbReference type="SUPFAM" id="SSF161098">
    <property type="entry name" value="MetI-like"/>
    <property type="match status" value="1"/>
</dbReference>
<feature type="chain" id="PRO_5011690437" evidence="8">
    <location>
        <begin position="33"/>
        <end position="290"/>
    </location>
</feature>
<comment type="subcellular location">
    <subcellularLocation>
        <location evidence="1 7">Cell membrane</location>
        <topology evidence="1 7">Multi-pass membrane protein</topology>
    </subcellularLocation>
</comment>
<dbReference type="Gene3D" id="1.10.3720.10">
    <property type="entry name" value="MetI-like"/>
    <property type="match status" value="1"/>
</dbReference>
<comment type="similarity">
    <text evidence="7">Belongs to the binding-protein-dependent transport system permease family.</text>
</comment>
<evidence type="ECO:0000313" key="10">
    <source>
        <dbReference type="EMBL" id="SDP81277.1"/>
    </source>
</evidence>
<feature type="transmembrane region" description="Helical" evidence="7">
    <location>
        <begin position="243"/>
        <end position="268"/>
    </location>
</feature>
<keyword evidence="6 7" id="KW-0472">Membrane</keyword>
<feature type="transmembrane region" description="Helical" evidence="7">
    <location>
        <begin position="80"/>
        <end position="104"/>
    </location>
</feature>
<evidence type="ECO:0000256" key="5">
    <source>
        <dbReference type="ARBA" id="ARBA00022989"/>
    </source>
</evidence>
<dbReference type="CDD" id="cd06261">
    <property type="entry name" value="TM_PBP2"/>
    <property type="match status" value="1"/>
</dbReference>
<dbReference type="EMBL" id="FNJL01000028">
    <property type="protein sequence ID" value="SDP81277.1"/>
    <property type="molecule type" value="Genomic_DNA"/>
</dbReference>
<keyword evidence="11" id="KW-1185">Reference proteome</keyword>
<protein>
    <submittedName>
        <fullName evidence="10">Peptide/nickel transport system permease protein</fullName>
    </submittedName>
</protein>
<keyword evidence="4 7" id="KW-0812">Transmembrane</keyword>
<evidence type="ECO:0000256" key="1">
    <source>
        <dbReference type="ARBA" id="ARBA00004651"/>
    </source>
</evidence>
<evidence type="ECO:0000256" key="4">
    <source>
        <dbReference type="ARBA" id="ARBA00022692"/>
    </source>
</evidence>
<feature type="signal peptide" evidence="8">
    <location>
        <begin position="1"/>
        <end position="32"/>
    </location>
</feature>
<dbReference type="AlphaFoldDB" id="A0A1H0VRX9"/>
<proteinExistence type="inferred from homology"/>
<dbReference type="PROSITE" id="PS50928">
    <property type="entry name" value="ABC_TM1"/>
    <property type="match status" value="1"/>
</dbReference>
<dbReference type="InterPro" id="IPR050366">
    <property type="entry name" value="BP-dependent_transpt_permease"/>
</dbReference>
<evidence type="ECO:0000256" key="6">
    <source>
        <dbReference type="ARBA" id="ARBA00023136"/>
    </source>
</evidence>
<evidence type="ECO:0000259" key="9">
    <source>
        <dbReference type="PROSITE" id="PS50928"/>
    </source>
</evidence>
<name>A0A1H0VRX9_9BURK</name>
<feature type="transmembrane region" description="Helical" evidence="7">
    <location>
        <begin position="124"/>
        <end position="149"/>
    </location>
</feature>
<keyword evidence="8" id="KW-0732">Signal</keyword>
<keyword evidence="5 7" id="KW-1133">Transmembrane helix</keyword>
<gene>
    <name evidence="10" type="ORF">SAMN04489708_12841</name>
</gene>
<dbReference type="RefSeq" id="WP_092837777.1">
    <property type="nucleotide sequence ID" value="NZ_CP028290.1"/>
</dbReference>
<keyword evidence="3" id="KW-1003">Cell membrane</keyword>
<evidence type="ECO:0000256" key="3">
    <source>
        <dbReference type="ARBA" id="ARBA00022475"/>
    </source>
</evidence>
<dbReference type="GO" id="GO:0005886">
    <property type="term" value="C:plasma membrane"/>
    <property type="evidence" value="ECO:0007669"/>
    <property type="project" value="UniProtKB-SubCell"/>
</dbReference>
<sequence>MKRPSAFPLPVAAAVALLAALLLFALSGAALAPAGGGHFNLAARLLPPVGFGGETGHFLGTDVLGRDLVARLASGLRVSLLVALAGTLVGAIAGILIGLAAAHLRGWVDQLLMMLVDIQSSLPFILIALTLLAFFGNSLLLAVGLMSLYGWEHYARITRGIVLSARAQPYAEAVVTLGASPWRLYRRHVFANIASALIVQLTLTFPQIILLESALSFLGLGIQPPLVSLGQIMGDGRDSLSTAWWICVVPGILILAMTLAISIVGDWLRDRLDPTLRSSQAATLGPAQGG</sequence>
<reference evidence="11" key="1">
    <citation type="submission" date="2016-10" db="EMBL/GenBank/DDBJ databases">
        <authorList>
            <person name="Varghese N."/>
            <person name="Submissions S."/>
        </authorList>
    </citation>
    <scope>NUCLEOTIDE SEQUENCE [LARGE SCALE GENOMIC DNA]</scope>
    <source>
        <strain evidence="11">DSM 17101</strain>
    </source>
</reference>
<dbReference type="Pfam" id="PF00528">
    <property type="entry name" value="BPD_transp_1"/>
    <property type="match status" value="1"/>
</dbReference>
<evidence type="ECO:0000256" key="8">
    <source>
        <dbReference type="SAM" id="SignalP"/>
    </source>
</evidence>
<dbReference type="PANTHER" id="PTHR43386:SF25">
    <property type="entry name" value="PEPTIDE ABC TRANSPORTER PERMEASE PROTEIN"/>
    <property type="match status" value="1"/>
</dbReference>
<dbReference type="OrthoDB" id="9783218at2"/>
<keyword evidence="2 7" id="KW-0813">Transport</keyword>
<evidence type="ECO:0000256" key="7">
    <source>
        <dbReference type="RuleBase" id="RU363032"/>
    </source>
</evidence>
<evidence type="ECO:0000256" key="2">
    <source>
        <dbReference type="ARBA" id="ARBA00022448"/>
    </source>
</evidence>
<feature type="domain" description="ABC transmembrane type-1" evidence="9">
    <location>
        <begin position="76"/>
        <end position="265"/>
    </location>
</feature>
<dbReference type="PANTHER" id="PTHR43386">
    <property type="entry name" value="OLIGOPEPTIDE TRANSPORT SYSTEM PERMEASE PROTEIN APPC"/>
    <property type="match status" value="1"/>
</dbReference>
<evidence type="ECO:0000313" key="11">
    <source>
        <dbReference type="Proteomes" id="UP000199317"/>
    </source>
</evidence>
<dbReference type="GO" id="GO:0055085">
    <property type="term" value="P:transmembrane transport"/>
    <property type="evidence" value="ECO:0007669"/>
    <property type="project" value="InterPro"/>
</dbReference>
<feature type="transmembrane region" description="Helical" evidence="7">
    <location>
        <begin position="189"/>
        <end position="210"/>
    </location>
</feature>
<accession>A0A1H0VRX9</accession>
<dbReference type="Proteomes" id="UP000199317">
    <property type="component" value="Unassembled WGS sequence"/>
</dbReference>
<organism evidence="10 11">
    <name type="scientific">Paracidovorax cattleyae</name>
    <dbReference type="NCBI Taxonomy" id="80868"/>
    <lineage>
        <taxon>Bacteria</taxon>
        <taxon>Pseudomonadati</taxon>
        <taxon>Pseudomonadota</taxon>
        <taxon>Betaproteobacteria</taxon>
        <taxon>Burkholderiales</taxon>
        <taxon>Comamonadaceae</taxon>
        <taxon>Paracidovorax</taxon>
    </lineage>
</organism>